<proteinExistence type="predicted"/>
<keyword evidence="2" id="KW-1185">Reference proteome</keyword>
<organism evidence="1 2">
    <name type="scientific">Vespula germanica</name>
    <name type="common">German yellow jacket</name>
    <name type="synonym">Paravespula germanica</name>
    <dbReference type="NCBI Taxonomy" id="30212"/>
    <lineage>
        <taxon>Eukaryota</taxon>
        <taxon>Metazoa</taxon>
        <taxon>Ecdysozoa</taxon>
        <taxon>Arthropoda</taxon>
        <taxon>Hexapoda</taxon>
        <taxon>Insecta</taxon>
        <taxon>Pterygota</taxon>
        <taxon>Neoptera</taxon>
        <taxon>Endopterygota</taxon>
        <taxon>Hymenoptera</taxon>
        <taxon>Apocrita</taxon>
        <taxon>Aculeata</taxon>
        <taxon>Vespoidea</taxon>
        <taxon>Vespidae</taxon>
        <taxon>Vespinae</taxon>
        <taxon>Vespula</taxon>
    </lineage>
</organism>
<dbReference type="Proteomes" id="UP000617340">
    <property type="component" value="Unassembled WGS sequence"/>
</dbReference>
<gene>
    <name evidence="1" type="ORF">HZH68_011467</name>
</gene>
<accession>A0A834N1U5</accession>
<sequence>MVRDMDRKELKLFDPDRERERVKTEEEDLRIRFHKADALVAHIGRGARQSKRLFEDETSERRVHGSWSKRRF</sequence>
<dbReference type="EMBL" id="JACSDZ010000011">
    <property type="protein sequence ID" value="KAF7391924.1"/>
    <property type="molecule type" value="Genomic_DNA"/>
</dbReference>
<comment type="caution">
    <text evidence="1">The sequence shown here is derived from an EMBL/GenBank/DDBJ whole genome shotgun (WGS) entry which is preliminary data.</text>
</comment>
<evidence type="ECO:0000313" key="1">
    <source>
        <dbReference type="EMBL" id="KAF7391924.1"/>
    </source>
</evidence>
<dbReference type="AlphaFoldDB" id="A0A834N1U5"/>
<protein>
    <submittedName>
        <fullName evidence="1">Uncharacterized protein</fullName>
    </submittedName>
</protein>
<reference evidence="1" key="1">
    <citation type="journal article" date="2020" name="G3 (Bethesda)">
        <title>High-Quality Assemblies for Three Invasive Social Wasps from the &lt;i&gt;Vespula&lt;/i&gt; Genus.</title>
        <authorList>
            <person name="Harrop T.W.R."/>
            <person name="Guhlin J."/>
            <person name="McLaughlin G.M."/>
            <person name="Permina E."/>
            <person name="Stockwell P."/>
            <person name="Gilligan J."/>
            <person name="Le Lec M.F."/>
            <person name="Gruber M.A.M."/>
            <person name="Quinn O."/>
            <person name="Lovegrove M."/>
            <person name="Duncan E.J."/>
            <person name="Remnant E.J."/>
            <person name="Van Eeckhoven J."/>
            <person name="Graham B."/>
            <person name="Knapp R.A."/>
            <person name="Langford K.W."/>
            <person name="Kronenberg Z."/>
            <person name="Press M.O."/>
            <person name="Eacker S.M."/>
            <person name="Wilson-Rankin E.E."/>
            <person name="Purcell J."/>
            <person name="Lester P.J."/>
            <person name="Dearden P.K."/>
        </authorList>
    </citation>
    <scope>NUCLEOTIDE SEQUENCE</scope>
    <source>
        <strain evidence="1">Linc-1</strain>
    </source>
</reference>
<evidence type="ECO:0000313" key="2">
    <source>
        <dbReference type="Proteomes" id="UP000617340"/>
    </source>
</evidence>
<name>A0A834N1U5_VESGE</name>